<dbReference type="PANTHER" id="PTHR43179:SF7">
    <property type="entry name" value="RHAMNOSYLTRANSFERASE WBBL"/>
    <property type="match status" value="1"/>
</dbReference>
<evidence type="ECO:0000313" key="3">
    <source>
        <dbReference type="Proteomes" id="UP000649826"/>
    </source>
</evidence>
<evidence type="ECO:0000313" key="2">
    <source>
        <dbReference type="EMBL" id="MBC5778591.1"/>
    </source>
</evidence>
<dbReference type="CDD" id="cd04184">
    <property type="entry name" value="GT2_RfbC_Mx_like"/>
    <property type="match status" value="1"/>
</dbReference>
<dbReference type="RefSeq" id="WP_186994149.1">
    <property type="nucleotide sequence ID" value="NZ_JACOQG010000002.1"/>
</dbReference>
<dbReference type="Gene3D" id="3.90.550.10">
    <property type="entry name" value="Spore Coat Polysaccharide Biosynthesis Protein SpsA, Chain A"/>
    <property type="match status" value="2"/>
</dbReference>
<dbReference type="InterPro" id="IPR001173">
    <property type="entry name" value="Glyco_trans_2-like"/>
</dbReference>
<dbReference type="Pfam" id="PF00535">
    <property type="entry name" value="Glycos_transf_2"/>
    <property type="match status" value="2"/>
</dbReference>
<name>A0ABR7IEY6_9FIRM</name>
<sequence length="816" mass="94173">MQRELYEVEKDRFDLKDSSVYHLQGTWPKDYKAEAVLDGEPLPVVISAQERVSALERFKDLDLVNGERVQMEVRLPAELEGKKKLGIYAVKGGKRIQWFSASAAQLQKKQGKPQYFIESIEVESGEKICRVRGWAAFDRTLTIRLEDRSRKKIPCEITRLKRVDVQNQYQETEIDEKSGFFFEFHYDSVKEFYIVFEAGNVRTLRLVHLQPQKRLAEKAAVYFRKGSRYMKLHGAAALTGKVFGKVMNRKNRPVDYSKWIVKHLPDKAELAEQRKTKFSWNPKISLVIPLYKTPEKYLQQLIDSIQAQTYENWELCLSDGSGADSPLSEFLTTMEKSDARIRVIRNAKALQIAENTNGAIRAATGDFIAFADHDDELTPDALFQCVKALNQEKEIKVLYSDEDKMSMDGHKFFQPHFKPDFNIDLLCTVNYICHLFVVKKELIDQVGMLRKEFDGAQDYDFVLRCVEAAGREYIRHIPRILYHWRCHEDSTAENPESKMYAFDAGQRAIQAHYDRMGIPVEIQKGEYLGLYRTKFLWEEKPLISIIIPNKDHIDDLKRCINSIETKATYRNFEYVIVENNSEEETTFDYYRELEASNPKAHVVYWDGIFNYSAINNFGASHAKGEYLLLLNNDTEIISPDCLEQLLGYCMRPDVGAVGARLYYEDDTVQHAGVVIGFGGIAGHCFVQQKRDATGYCHRIICAQDYSAVTAACMMVKRQAFEKVGGLSEEFQVAFNDIDFCLRLGEAGYLVVYNPYAELYHYESKSRGLEDTPEKVARFNREIASFEKHWGKVLDKGDPYYNPNLTLDSQDFSLKRI</sequence>
<proteinExistence type="predicted"/>
<dbReference type="SUPFAM" id="SSF53448">
    <property type="entry name" value="Nucleotide-diphospho-sugar transferases"/>
    <property type="match status" value="2"/>
</dbReference>
<dbReference type="CDD" id="cd04186">
    <property type="entry name" value="GT_2_like_c"/>
    <property type="match status" value="1"/>
</dbReference>
<gene>
    <name evidence="2" type="ORF">H8Z82_02735</name>
</gene>
<dbReference type="InterPro" id="IPR029044">
    <property type="entry name" value="Nucleotide-diphossugar_trans"/>
</dbReference>
<feature type="domain" description="Glycosyltransferase 2-like" evidence="1">
    <location>
        <begin position="544"/>
        <end position="669"/>
    </location>
</feature>
<keyword evidence="3" id="KW-1185">Reference proteome</keyword>
<organism evidence="2 3">
    <name type="scientific">Blautia difficilis</name>
    <dbReference type="NCBI Taxonomy" id="2763027"/>
    <lineage>
        <taxon>Bacteria</taxon>
        <taxon>Bacillati</taxon>
        <taxon>Bacillota</taxon>
        <taxon>Clostridia</taxon>
        <taxon>Lachnospirales</taxon>
        <taxon>Lachnospiraceae</taxon>
        <taxon>Blautia</taxon>
    </lineage>
</organism>
<reference evidence="2 3" key="1">
    <citation type="submission" date="2020-08" db="EMBL/GenBank/DDBJ databases">
        <title>Genome public.</title>
        <authorList>
            <person name="Liu C."/>
            <person name="Sun Q."/>
        </authorList>
    </citation>
    <scope>NUCLEOTIDE SEQUENCE [LARGE SCALE GENOMIC DNA]</scope>
    <source>
        <strain evidence="2 3">M29</strain>
    </source>
</reference>
<accession>A0ABR7IEY6</accession>
<dbReference type="EMBL" id="JACOQG010000002">
    <property type="protein sequence ID" value="MBC5778591.1"/>
    <property type="molecule type" value="Genomic_DNA"/>
</dbReference>
<feature type="domain" description="Glycosyltransferase 2-like" evidence="1">
    <location>
        <begin position="285"/>
        <end position="394"/>
    </location>
</feature>
<evidence type="ECO:0000259" key="1">
    <source>
        <dbReference type="Pfam" id="PF00535"/>
    </source>
</evidence>
<dbReference type="PANTHER" id="PTHR43179">
    <property type="entry name" value="RHAMNOSYLTRANSFERASE WBBL"/>
    <property type="match status" value="1"/>
</dbReference>
<comment type="caution">
    <text evidence="2">The sequence shown here is derived from an EMBL/GenBank/DDBJ whole genome shotgun (WGS) entry which is preliminary data.</text>
</comment>
<dbReference type="Proteomes" id="UP000649826">
    <property type="component" value="Unassembled WGS sequence"/>
</dbReference>
<protein>
    <submittedName>
        <fullName evidence="2">Glycosyltransferase family 2 protein</fullName>
    </submittedName>
</protein>